<feature type="compositionally biased region" description="Basic and acidic residues" evidence="8">
    <location>
        <begin position="955"/>
        <end position="968"/>
    </location>
</feature>
<evidence type="ECO:0000256" key="4">
    <source>
        <dbReference type="ARBA" id="ARBA00022737"/>
    </source>
</evidence>
<dbReference type="Proteomes" id="UP000708208">
    <property type="component" value="Unassembled WGS sequence"/>
</dbReference>
<dbReference type="InterPro" id="IPR059124">
    <property type="entry name" value="Kelch_HCF"/>
</dbReference>
<dbReference type="SMART" id="SM00060">
    <property type="entry name" value="FN3"/>
    <property type="match status" value="3"/>
</dbReference>
<dbReference type="CDD" id="cd00063">
    <property type="entry name" value="FN3"/>
    <property type="match status" value="2"/>
</dbReference>
<dbReference type="PANTHER" id="PTHR46003:SF1">
    <property type="entry name" value="HOST CELL FACTOR"/>
    <property type="match status" value="1"/>
</dbReference>
<evidence type="ECO:0000256" key="7">
    <source>
        <dbReference type="ARBA" id="ARBA00023306"/>
    </source>
</evidence>
<evidence type="ECO:0000313" key="11">
    <source>
        <dbReference type="Proteomes" id="UP000708208"/>
    </source>
</evidence>
<sequence length="1390" mass="145926">MAVPALKWKRVSETSGSQPRPRHGHRAVAIKDLMVVFGGGNEGIVDELHVYNTVTNQWFQPSVKGDIPPGCAAYGFVVDGTRILVFGGMIEYGRYSNDLYELQAARWEWKKLKPKPARSGCDVEPCPRLGHSFTLINNVVYLFGGLANESEDPKNNIPRYLDDLWALELKPNNSVCWDRPTTFGTAPSPRESHTAVSYVEEDGSRPRLIIYGGMSGCRLGDLWMLHLDTMEWSKPSVSGTIPLPRSLHSATLIGNKMYIFGGWVPLVLDDLKTTTNHEKEWKCTNSLACLNLESMSWENVQMDALDESIPRARAGHCAIAIHNRLYIWSGRDGYRKAWNNQVCCKDLWYLEVEKPPAPGRVQLVKASTNSLEVSWTPVANAEGYLIQIQKYDAPVPKDPLIAPAAATPTFSPMPVPALPTMRPIMTPVPASKPAVSAMPGVGPVAVPTAVQSPQPVSVSAAAPMAAASVASPANLPTASSLVSLPANIAGTASNVLFSNRVPSPRAASTATPQARGIVRFRTPIQVGQGNQQVRVLTPTLLKGSTPASPAQSPSVSQQLSGMQALAAAAAATQKIQTPQPVKLVSSSTAQTIYSQSGMKVASVGGAAGSQTVRLATPGTGIKGLPSGTKYVILQKPGQGTTTSPGGQQILTVLKTSQGMTVATVPKVIQTKPGMSSSPGVATIQGAGGKNMPAIVKLVSTGDGGTKPTILTTNQQGQQIIGLSQLQGAVSAGNIVMAGQNVTTTSAGAKPLLGVSTIQVPSTSGNIVVGAQSMQAQGAGSKPAIVLANSIQNGKPMITRDANGDLCILLQSNDGSNQNFVNNIVSVQNPEDANANLGLKGGCFTKDSKFDWKTSLGLKGGNPNEDSEEGGENPQDPLAGNADDATEDGGVPLADQDTQLINPGDVASGQTSNELQSTTDNADAGNISQEAEGMDTGEGSDNSGLEQGGVTSADQDQQHKTLSDSKEFVPDLSSQGLPTILLQTADGSIVSTTAAAALGVSDESATGLCADDAAAAMSESDTSDAKAVDSILQGDLGLLDGSNSVSLVRTADGQLALATTAKNIANHSVLANSSNLALYPSSDNIKSEDLLSILEGNDPLSTLASAAVSSARSIKTEVGSAPLIANTTPTPSAVTPASLQTPIKTETPITEEEKKDLAWMDVAYVTSNQLVIKHFFTVSEKLTSLKPDSDVSKDLEFVKKKVELLPGTAYKFRVSAVNSCGRGPWSEVSAFKTCFPGFPGAPCAIKISKVHDGALISWEPPQNSLGDILEYSVYLAVKQQQAAASSVESKTTSPNLSFIRVYCGSQNSCTVYNNHLQSAQVDTTTKPAIIFRIAAKNEKGYGPATQVRWLQESAFPNFVPVKVVAKRPAGKTGPGGKKIKLEDGSTDIVSR</sequence>
<dbReference type="InterPro" id="IPR043536">
    <property type="entry name" value="HCF1/2"/>
</dbReference>
<feature type="compositionally biased region" description="Polar residues" evidence="8">
    <location>
        <begin position="938"/>
        <end position="954"/>
    </location>
</feature>
<keyword evidence="4" id="KW-0677">Repeat</keyword>
<feature type="region of interest" description="Disordered" evidence="8">
    <location>
        <begin position="1368"/>
        <end position="1390"/>
    </location>
</feature>
<comment type="subcellular location">
    <subcellularLocation>
        <location evidence="1">Nucleus</location>
    </subcellularLocation>
</comment>
<dbReference type="OrthoDB" id="10001928at2759"/>
<evidence type="ECO:0000259" key="9">
    <source>
        <dbReference type="PROSITE" id="PS50853"/>
    </source>
</evidence>
<dbReference type="GO" id="GO:0003713">
    <property type="term" value="F:transcription coactivator activity"/>
    <property type="evidence" value="ECO:0007669"/>
    <property type="project" value="TreeGrafter"/>
</dbReference>
<comment type="caution">
    <text evidence="10">The sequence shown here is derived from an EMBL/GenBank/DDBJ whole genome shotgun (WGS) entry which is preliminary data.</text>
</comment>
<evidence type="ECO:0000313" key="10">
    <source>
        <dbReference type="EMBL" id="CAG7721393.1"/>
    </source>
</evidence>
<dbReference type="InterPro" id="IPR003961">
    <property type="entry name" value="FN3_dom"/>
</dbReference>
<dbReference type="GO" id="GO:0006338">
    <property type="term" value="P:chromatin remodeling"/>
    <property type="evidence" value="ECO:0007669"/>
    <property type="project" value="TreeGrafter"/>
</dbReference>
<dbReference type="EMBL" id="CAJVCH010079158">
    <property type="protein sequence ID" value="CAG7721393.1"/>
    <property type="molecule type" value="Genomic_DNA"/>
</dbReference>
<evidence type="ECO:0000256" key="5">
    <source>
        <dbReference type="ARBA" id="ARBA00022813"/>
    </source>
</evidence>
<keyword evidence="5" id="KW-0068">Autocatalytic cleavage</keyword>
<dbReference type="PROSITE" id="PS50853">
    <property type="entry name" value="FN3"/>
    <property type="match status" value="2"/>
</dbReference>
<evidence type="ECO:0000256" key="1">
    <source>
        <dbReference type="ARBA" id="ARBA00004123"/>
    </source>
</evidence>
<feature type="domain" description="Fibronectin type-III" evidence="9">
    <location>
        <begin position="1134"/>
        <end position="1235"/>
    </location>
</feature>
<evidence type="ECO:0000256" key="6">
    <source>
        <dbReference type="ARBA" id="ARBA00023242"/>
    </source>
</evidence>
<keyword evidence="7" id="KW-0131">Cell cycle</keyword>
<gene>
    <name evidence="10" type="ORF">AFUS01_LOCUS10613</name>
</gene>
<dbReference type="GO" id="GO:0035097">
    <property type="term" value="C:histone methyltransferase complex"/>
    <property type="evidence" value="ECO:0007669"/>
    <property type="project" value="TreeGrafter"/>
</dbReference>
<dbReference type="Pfam" id="PF13854">
    <property type="entry name" value="Kelch_HCF"/>
    <property type="match status" value="1"/>
</dbReference>
<keyword evidence="11" id="KW-1185">Reference proteome</keyword>
<keyword evidence="2" id="KW-0880">Kelch repeat</keyword>
<feature type="domain" description="Fibronectin type-III" evidence="9">
    <location>
        <begin position="1237"/>
        <end position="1327"/>
    </location>
</feature>
<evidence type="ECO:0000256" key="3">
    <source>
        <dbReference type="ARBA" id="ARBA00022553"/>
    </source>
</evidence>
<evidence type="ECO:0000256" key="8">
    <source>
        <dbReference type="SAM" id="MobiDB-lite"/>
    </source>
</evidence>
<keyword evidence="6" id="KW-0539">Nucleus</keyword>
<organism evidence="10 11">
    <name type="scientific">Allacma fusca</name>
    <dbReference type="NCBI Taxonomy" id="39272"/>
    <lineage>
        <taxon>Eukaryota</taxon>
        <taxon>Metazoa</taxon>
        <taxon>Ecdysozoa</taxon>
        <taxon>Arthropoda</taxon>
        <taxon>Hexapoda</taxon>
        <taxon>Collembola</taxon>
        <taxon>Symphypleona</taxon>
        <taxon>Sminthuridae</taxon>
        <taxon>Allacma</taxon>
    </lineage>
</organism>
<accession>A0A8J2JKP0</accession>
<dbReference type="FunFam" id="2.120.10.80:FF:000008">
    <property type="entry name" value="host cell factor 1 isoform X1"/>
    <property type="match status" value="1"/>
</dbReference>
<name>A0A8J2JKP0_9HEXA</name>
<feature type="region of interest" description="Disordered" evidence="8">
    <location>
        <begin position="854"/>
        <end position="969"/>
    </location>
</feature>
<feature type="region of interest" description="Disordered" evidence="8">
    <location>
        <begin position="1"/>
        <end position="23"/>
    </location>
</feature>
<protein>
    <recommendedName>
        <fullName evidence="9">Fibronectin type-III domain-containing protein</fullName>
    </recommendedName>
</protein>
<proteinExistence type="predicted"/>
<dbReference type="PANTHER" id="PTHR46003">
    <property type="entry name" value="HOST CELL FACTOR"/>
    <property type="match status" value="1"/>
</dbReference>
<dbReference type="FunFam" id="2.120.10.80:FF:000015">
    <property type="entry name" value="host cell factor 1 isoform X1"/>
    <property type="match status" value="1"/>
</dbReference>
<evidence type="ECO:0000256" key="2">
    <source>
        <dbReference type="ARBA" id="ARBA00022441"/>
    </source>
</evidence>
<keyword evidence="3" id="KW-0597">Phosphoprotein</keyword>
<reference evidence="10" key="1">
    <citation type="submission" date="2021-06" db="EMBL/GenBank/DDBJ databases">
        <authorList>
            <person name="Hodson N. C."/>
            <person name="Mongue J. A."/>
            <person name="Jaron S. K."/>
        </authorList>
    </citation>
    <scope>NUCLEOTIDE SEQUENCE</scope>
</reference>
<feature type="compositionally biased region" description="Polar residues" evidence="8">
    <location>
        <begin position="907"/>
        <end position="928"/>
    </location>
</feature>